<feature type="region of interest" description="Disordered" evidence="1">
    <location>
        <begin position="1"/>
        <end position="38"/>
    </location>
</feature>
<sequence>SKEDSSLQKTLHNSSATHHSCESTSVPPTTVSNPDPLPLKPHVLLRSFMQSLAPLSTKSPFIDQAKSDIIL</sequence>
<evidence type="ECO:0000313" key="2">
    <source>
        <dbReference type="EMBL" id="CAI0476888.1"/>
    </source>
</evidence>
<protein>
    <submittedName>
        <fullName evidence="2">Uncharacterized protein</fullName>
    </submittedName>
</protein>
<organism evidence="2 3">
    <name type="scientific">Linum tenue</name>
    <dbReference type="NCBI Taxonomy" id="586396"/>
    <lineage>
        <taxon>Eukaryota</taxon>
        <taxon>Viridiplantae</taxon>
        <taxon>Streptophyta</taxon>
        <taxon>Embryophyta</taxon>
        <taxon>Tracheophyta</taxon>
        <taxon>Spermatophyta</taxon>
        <taxon>Magnoliopsida</taxon>
        <taxon>eudicotyledons</taxon>
        <taxon>Gunneridae</taxon>
        <taxon>Pentapetalae</taxon>
        <taxon>rosids</taxon>
        <taxon>fabids</taxon>
        <taxon>Malpighiales</taxon>
        <taxon>Linaceae</taxon>
        <taxon>Linum</taxon>
    </lineage>
</organism>
<dbReference type="EMBL" id="CAMGYJ010000009">
    <property type="protein sequence ID" value="CAI0476888.1"/>
    <property type="molecule type" value="Genomic_DNA"/>
</dbReference>
<feature type="compositionally biased region" description="Polar residues" evidence="1">
    <location>
        <begin position="7"/>
        <end position="33"/>
    </location>
</feature>
<reference evidence="2" key="1">
    <citation type="submission" date="2022-08" db="EMBL/GenBank/DDBJ databases">
        <authorList>
            <person name="Gutierrez-Valencia J."/>
        </authorList>
    </citation>
    <scope>NUCLEOTIDE SEQUENCE</scope>
</reference>
<evidence type="ECO:0000256" key="1">
    <source>
        <dbReference type="SAM" id="MobiDB-lite"/>
    </source>
</evidence>
<evidence type="ECO:0000313" key="3">
    <source>
        <dbReference type="Proteomes" id="UP001154282"/>
    </source>
</evidence>
<accession>A0AAV0Q0P3</accession>
<keyword evidence="3" id="KW-1185">Reference proteome</keyword>
<dbReference type="AlphaFoldDB" id="A0AAV0Q0P3"/>
<comment type="caution">
    <text evidence="2">The sequence shown here is derived from an EMBL/GenBank/DDBJ whole genome shotgun (WGS) entry which is preliminary data.</text>
</comment>
<dbReference type="Proteomes" id="UP001154282">
    <property type="component" value="Unassembled WGS sequence"/>
</dbReference>
<feature type="non-terminal residue" evidence="2">
    <location>
        <position position="1"/>
    </location>
</feature>
<proteinExistence type="predicted"/>
<gene>
    <name evidence="2" type="ORF">LITE_LOCUS40959</name>
</gene>
<name>A0AAV0Q0P3_9ROSI</name>